<accession>A0A7J0DXE9</accession>
<evidence type="ECO:0000313" key="1">
    <source>
        <dbReference type="EMBL" id="GFS44377.1"/>
    </source>
</evidence>
<comment type="caution">
    <text evidence="1">The sequence shown here is derived from an EMBL/GenBank/DDBJ whole genome shotgun (WGS) entry which is preliminary data.</text>
</comment>
<organism evidence="1 2">
    <name type="scientific">Actinidia rufa</name>
    <dbReference type="NCBI Taxonomy" id="165716"/>
    <lineage>
        <taxon>Eukaryota</taxon>
        <taxon>Viridiplantae</taxon>
        <taxon>Streptophyta</taxon>
        <taxon>Embryophyta</taxon>
        <taxon>Tracheophyta</taxon>
        <taxon>Spermatophyta</taxon>
        <taxon>Magnoliopsida</taxon>
        <taxon>eudicotyledons</taxon>
        <taxon>Gunneridae</taxon>
        <taxon>Pentapetalae</taxon>
        <taxon>asterids</taxon>
        <taxon>Ericales</taxon>
        <taxon>Actinidiaceae</taxon>
        <taxon>Actinidia</taxon>
    </lineage>
</organism>
<dbReference type="AlphaFoldDB" id="A0A7J0DXE9"/>
<reference evidence="2" key="1">
    <citation type="submission" date="2019-07" db="EMBL/GenBank/DDBJ databases">
        <title>De Novo Assembly of kiwifruit Actinidia rufa.</title>
        <authorList>
            <person name="Sugita-Konishi S."/>
            <person name="Sato K."/>
            <person name="Mori E."/>
            <person name="Abe Y."/>
            <person name="Kisaki G."/>
            <person name="Hamano K."/>
            <person name="Suezawa K."/>
            <person name="Otani M."/>
            <person name="Fukuda T."/>
            <person name="Manabe T."/>
            <person name="Gomi K."/>
            <person name="Tabuchi M."/>
            <person name="Akimitsu K."/>
            <person name="Kataoka I."/>
        </authorList>
    </citation>
    <scope>NUCLEOTIDE SEQUENCE [LARGE SCALE GENOMIC DNA]</scope>
    <source>
        <strain evidence="2">cv. Fuchu</strain>
    </source>
</reference>
<sequence length="239" mass="27491">MDPLEKFTPSRFKLYDGKSYARSHVSHVGQMMAFWNHMNALMCRVFSSSLGDLRIKCKGKNESIQNYNKQYWETYNEIEECSEELAVARDSYPGRGVVQKAQGEFGRPQMLGEAGDQRGEENLYKDQVAAKQCYIATISTKAAMKEVQLIEEEREVLESVGRDPEAKVVEDLIHYELDKPTTDRFFLISTNLEKRDRTELIQFLIANIEVFAWTPYEMSVIDPILSNMSSTSTSLTRKQ</sequence>
<keyword evidence="2" id="KW-1185">Reference proteome</keyword>
<proteinExistence type="predicted"/>
<evidence type="ECO:0000313" key="2">
    <source>
        <dbReference type="Proteomes" id="UP000585474"/>
    </source>
</evidence>
<protein>
    <submittedName>
        <fullName evidence="1">Uncharacterized protein</fullName>
    </submittedName>
</protein>
<dbReference type="EMBL" id="BJWL01000438">
    <property type="protein sequence ID" value="GFS44377.1"/>
    <property type="molecule type" value="Genomic_DNA"/>
</dbReference>
<dbReference type="OrthoDB" id="1685975at2759"/>
<dbReference type="Proteomes" id="UP000585474">
    <property type="component" value="Unassembled WGS sequence"/>
</dbReference>
<name>A0A7J0DXE9_9ERIC</name>
<gene>
    <name evidence="1" type="ORF">Acr_00g0089970</name>
</gene>